<dbReference type="AlphaFoldDB" id="A0A2U1L7G5"/>
<gene>
    <name evidence="1" type="ORF">CTI12_AA521730</name>
</gene>
<sequence length="115" mass="12851">MRQSLERGGFLVVLPVQESRSSGLYMNVWQSALVTVVAMLVDLSSLEVICFSLSTKQDFEDPEGSCELEDTAIQDLPLPARNLILWLPSSPITRFHVKEIFLKCIDSPESFESSS</sequence>
<organism evidence="1 2">
    <name type="scientific">Artemisia annua</name>
    <name type="common">Sweet wormwood</name>
    <dbReference type="NCBI Taxonomy" id="35608"/>
    <lineage>
        <taxon>Eukaryota</taxon>
        <taxon>Viridiplantae</taxon>
        <taxon>Streptophyta</taxon>
        <taxon>Embryophyta</taxon>
        <taxon>Tracheophyta</taxon>
        <taxon>Spermatophyta</taxon>
        <taxon>Magnoliopsida</taxon>
        <taxon>eudicotyledons</taxon>
        <taxon>Gunneridae</taxon>
        <taxon>Pentapetalae</taxon>
        <taxon>asterids</taxon>
        <taxon>campanulids</taxon>
        <taxon>Asterales</taxon>
        <taxon>Asteraceae</taxon>
        <taxon>Asteroideae</taxon>
        <taxon>Anthemideae</taxon>
        <taxon>Artemisiinae</taxon>
        <taxon>Artemisia</taxon>
    </lineage>
</organism>
<evidence type="ECO:0000313" key="1">
    <source>
        <dbReference type="EMBL" id="PWA44955.1"/>
    </source>
</evidence>
<comment type="caution">
    <text evidence="1">The sequence shown here is derived from an EMBL/GenBank/DDBJ whole genome shotgun (WGS) entry which is preliminary data.</text>
</comment>
<accession>A0A2U1L7G5</accession>
<evidence type="ECO:0000313" key="2">
    <source>
        <dbReference type="Proteomes" id="UP000245207"/>
    </source>
</evidence>
<keyword evidence="2" id="KW-1185">Reference proteome</keyword>
<dbReference type="Proteomes" id="UP000245207">
    <property type="component" value="Unassembled WGS sequence"/>
</dbReference>
<protein>
    <submittedName>
        <fullName evidence="1">Uncharacterized protein</fullName>
    </submittedName>
</protein>
<dbReference type="EMBL" id="PKPP01011017">
    <property type="protein sequence ID" value="PWA44955.1"/>
    <property type="molecule type" value="Genomic_DNA"/>
</dbReference>
<proteinExistence type="predicted"/>
<reference evidence="1 2" key="1">
    <citation type="journal article" date="2018" name="Mol. Plant">
        <title>The genome of Artemisia annua provides insight into the evolution of Asteraceae family and artemisinin biosynthesis.</title>
        <authorList>
            <person name="Shen Q."/>
            <person name="Zhang L."/>
            <person name="Liao Z."/>
            <person name="Wang S."/>
            <person name="Yan T."/>
            <person name="Shi P."/>
            <person name="Liu M."/>
            <person name="Fu X."/>
            <person name="Pan Q."/>
            <person name="Wang Y."/>
            <person name="Lv Z."/>
            <person name="Lu X."/>
            <person name="Zhang F."/>
            <person name="Jiang W."/>
            <person name="Ma Y."/>
            <person name="Chen M."/>
            <person name="Hao X."/>
            <person name="Li L."/>
            <person name="Tang Y."/>
            <person name="Lv G."/>
            <person name="Zhou Y."/>
            <person name="Sun X."/>
            <person name="Brodelius P.E."/>
            <person name="Rose J.K.C."/>
            <person name="Tang K."/>
        </authorList>
    </citation>
    <scope>NUCLEOTIDE SEQUENCE [LARGE SCALE GENOMIC DNA]</scope>
    <source>
        <strain evidence="2">cv. Huhao1</strain>
        <tissue evidence="1">Leaf</tissue>
    </source>
</reference>
<name>A0A2U1L7G5_ARTAN</name>